<evidence type="ECO:0000259" key="1">
    <source>
        <dbReference type="PROSITE" id="PS51186"/>
    </source>
</evidence>
<protein>
    <submittedName>
        <fullName evidence="2">N-acetyltransferase</fullName>
    </submittedName>
</protein>
<dbReference type="InterPro" id="IPR016181">
    <property type="entry name" value="Acyl_CoA_acyltransferase"/>
</dbReference>
<dbReference type="EMBL" id="SDWW01000006">
    <property type="protein sequence ID" value="RYV52398.1"/>
    <property type="molecule type" value="Genomic_DNA"/>
</dbReference>
<accession>A0A4Q5N2I8</accession>
<comment type="caution">
    <text evidence="2">The sequence shown here is derived from an EMBL/GenBank/DDBJ whole genome shotgun (WGS) entry which is preliminary data.</text>
</comment>
<dbReference type="InterPro" id="IPR000182">
    <property type="entry name" value="GNAT_dom"/>
</dbReference>
<dbReference type="GO" id="GO:0005737">
    <property type="term" value="C:cytoplasm"/>
    <property type="evidence" value="ECO:0007669"/>
    <property type="project" value="TreeGrafter"/>
</dbReference>
<dbReference type="PROSITE" id="PS51186">
    <property type="entry name" value="GNAT"/>
    <property type="match status" value="1"/>
</dbReference>
<reference evidence="2 3" key="1">
    <citation type="submission" date="2019-01" db="EMBL/GenBank/DDBJ databases">
        <title>Novel species of Cellulomonas.</title>
        <authorList>
            <person name="Liu Q."/>
            <person name="Xin Y.-H."/>
        </authorList>
    </citation>
    <scope>NUCLEOTIDE SEQUENCE [LARGE SCALE GENOMIC DNA]</scope>
    <source>
        <strain evidence="2 3">HLT2-17</strain>
    </source>
</reference>
<dbReference type="InterPro" id="IPR051908">
    <property type="entry name" value="Ribosomal_N-acetyltransferase"/>
</dbReference>
<dbReference type="Pfam" id="PF13302">
    <property type="entry name" value="Acetyltransf_3"/>
    <property type="match status" value="1"/>
</dbReference>
<feature type="domain" description="N-acetyltransferase" evidence="1">
    <location>
        <begin position="13"/>
        <end position="177"/>
    </location>
</feature>
<evidence type="ECO:0000313" key="3">
    <source>
        <dbReference type="Proteomes" id="UP000293764"/>
    </source>
</evidence>
<dbReference type="GO" id="GO:1990189">
    <property type="term" value="F:protein N-terminal-serine acetyltransferase activity"/>
    <property type="evidence" value="ECO:0007669"/>
    <property type="project" value="TreeGrafter"/>
</dbReference>
<dbReference type="SUPFAM" id="SSF55729">
    <property type="entry name" value="Acyl-CoA N-acyltransferases (Nat)"/>
    <property type="match status" value="1"/>
</dbReference>
<dbReference type="GO" id="GO:0008999">
    <property type="term" value="F:protein-N-terminal-alanine acetyltransferase activity"/>
    <property type="evidence" value="ECO:0007669"/>
    <property type="project" value="TreeGrafter"/>
</dbReference>
<dbReference type="Gene3D" id="3.40.630.30">
    <property type="match status" value="1"/>
</dbReference>
<dbReference type="AlphaFoldDB" id="A0A4Q5N2I8"/>
<evidence type="ECO:0000313" key="2">
    <source>
        <dbReference type="EMBL" id="RYV52398.1"/>
    </source>
</evidence>
<dbReference type="RefSeq" id="WP_130101396.1">
    <property type="nucleotide sequence ID" value="NZ_SDWW01000006.1"/>
</dbReference>
<dbReference type="PANTHER" id="PTHR43441:SF10">
    <property type="entry name" value="ACETYLTRANSFERASE"/>
    <property type="match status" value="1"/>
</dbReference>
<keyword evidence="2" id="KW-0808">Transferase</keyword>
<organism evidence="2 3">
    <name type="scientific">Pengzhenrongella frigida</name>
    <dbReference type="NCBI Taxonomy" id="1259133"/>
    <lineage>
        <taxon>Bacteria</taxon>
        <taxon>Bacillati</taxon>
        <taxon>Actinomycetota</taxon>
        <taxon>Actinomycetes</taxon>
        <taxon>Micrococcales</taxon>
        <taxon>Pengzhenrongella</taxon>
    </lineage>
</organism>
<sequence length="181" mass="20370">MPEVLPRLEDAPLVLREFHAGDVPLIQDVATDPFIPLVTSVPATPELRAAQDFISRQRARLRDGEGYSFAIADSTTDEAFGQVGLWLSNLGQGRASVGYWVAARHRGHGVATHALRMISAWGLDLPGVHRLELYVEPWNDASWQVAEQAGFEREGLLRSWQTVGAERRDMYMYSRLRRDRS</sequence>
<gene>
    <name evidence="2" type="ORF">EUA98_03565</name>
</gene>
<keyword evidence="3" id="KW-1185">Reference proteome</keyword>
<dbReference type="Proteomes" id="UP000293764">
    <property type="component" value="Unassembled WGS sequence"/>
</dbReference>
<name>A0A4Q5N2I8_9MICO</name>
<proteinExistence type="predicted"/>
<dbReference type="OrthoDB" id="2061990at2"/>
<dbReference type="PANTHER" id="PTHR43441">
    <property type="entry name" value="RIBOSOMAL-PROTEIN-SERINE ACETYLTRANSFERASE"/>
    <property type="match status" value="1"/>
</dbReference>